<proteinExistence type="predicted"/>
<feature type="transmembrane region" description="Helical" evidence="1">
    <location>
        <begin position="129"/>
        <end position="149"/>
    </location>
</feature>
<dbReference type="Proteomes" id="UP000057181">
    <property type="component" value="Chromosome"/>
</dbReference>
<dbReference type="EMBL" id="BJZR01000008">
    <property type="protein sequence ID" value="GEO91219.1"/>
    <property type="molecule type" value="Genomic_DNA"/>
</dbReference>
<protein>
    <submittedName>
        <fullName evidence="2">Uncharacterized protein</fullName>
    </submittedName>
</protein>
<reference evidence="2 4" key="1">
    <citation type="submission" date="2015-11" db="EMBL/GenBank/DDBJ databases">
        <title>Complete Genome Sequence of Kocuria flava strain HO-9041.</title>
        <authorList>
            <person name="Zhou M."/>
            <person name="Dai J."/>
        </authorList>
    </citation>
    <scope>NUCLEOTIDE SEQUENCE [LARGE SCALE GENOMIC DNA]</scope>
    <source>
        <strain evidence="2 4">HO-9041</strain>
    </source>
</reference>
<dbReference type="AlphaFoldDB" id="A0A0U3HM45"/>
<keyword evidence="1" id="KW-0812">Transmembrane</keyword>
<feature type="transmembrane region" description="Helical" evidence="1">
    <location>
        <begin position="71"/>
        <end position="90"/>
    </location>
</feature>
<keyword evidence="5" id="KW-1185">Reference proteome</keyword>
<dbReference type="KEGG" id="kfv:AS188_01620"/>
<feature type="transmembrane region" description="Helical" evidence="1">
    <location>
        <begin position="29"/>
        <end position="51"/>
    </location>
</feature>
<sequence>MTHHPGRVPGGTPGGPRGGAPVPAALRPLLRLTLVSMAVTVLTGVVEAWTGPGPVPGPLPGAGIAGPTTPLGLAVLAYGLLLTAALYALVYLPLRERRQWGWVLGIVLCALAVLGDVVDLLVHLLSGRLLPGLLTLALVGVNTVWLVVAGRPAVRAVLR</sequence>
<keyword evidence="1" id="KW-0472">Membrane</keyword>
<dbReference type="RefSeq" id="WP_058857376.1">
    <property type="nucleotide sequence ID" value="NZ_BJZR01000008.1"/>
</dbReference>
<accession>A0A0U3HM45</accession>
<evidence type="ECO:0000256" key="1">
    <source>
        <dbReference type="SAM" id="Phobius"/>
    </source>
</evidence>
<gene>
    <name evidence="2" type="ORF">AS188_01620</name>
    <name evidence="3" type="ORF">KFL01_05250</name>
</gene>
<dbReference type="EMBL" id="CP013254">
    <property type="protein sequence ID" value="ALU38662.1"/>
    <property type="molecule type" value="Genomic_DNA"/>
</dbReference>
<evidence type="ECO:0000313" key="4">
    <source>
        <dbReference type="Proteomes" id="UP000057181"/>
    </source>
</evidence>
<evidence type="ECO:0000313" key="5">
    <source>
        <dbReference type="Proteomes" id="UP000321155"/>
    </source>
</evidence>
<name>A0A0U3HM45_9MICC</name>
<evidence type="ECO:0000313" key="2">
    <source>
        <dbReference type="EMBL" id="ALU38662.1"/>
    </source>
</evidence>
<feature type="transmembrane region" description="Helical" evidence="1">
    <location>
        <begin position="102"/>
        <end position="123"/>
    </location>
</feature>
<organism evidence="2 4">
    <name type="scientific">Kocuria flava</name>
    <dbReference type="NCBI Taxonomy" id="446860"/>
    <lineage>
        <taxon>Bacteria</taxon>
        <taxon>Bacillati</taxon>
        <taxon>Actinomycetota</taxon>
        <taxon>Actinomycetes</taxon>
        <taxon>Micrococcales</taxon>
        <taxon>Micrococcaceae</taxon>
        <taxon>Kocuria</taxon>
    </lineage>
</organism>
<keyword evidence="1" id="KW-1133">Transmembrane helix</keyword>
<reference evidence="3 5" key="2">
    <citation type="submission" date="2019-07" db="EMBL/GenBank/DDBJ databases">
        <title>Whole genome shotgun sequence of Kocuria flava NBRC 107626.</title>
        <authorList>
            <person name="Hosoyama A."/>
            <person name="Uohara A."/>
            <person name="Ohji S."/>
            <person name="Ichikawa N."/>
        </authorList>
    </citation>
    <scope>NUCLEOTIDE SEQUENCE [LARGE SCALE GENOMIC DNA]</scope>
    <source>
        <strain evidence="3 5">NBRC 107626</strain>
    </source>
</reference>
<evidence type="ECO:0000313" key="3">
    <source>
        <dbReference type="EMBL" id="GEO91219.1"/>
    </source>
</evidence>
<dbReference type="Proteomes" id="UP000321155">
    <property type="component" value="Unassembled WGS sequence"/>
</dbReference>